<dbReference type="Proteomes" id="UP000238479">
    <property type="component" value="Chromosome 5"/>
</dbReference>
<comment type="caution">
    <text evidence="5">The sequence shown here is derived from an EMBL/GenBank/DDBJ whole genome shotgun (WGS) entry which is preliminary data.</text>
</comment>
<keyword evidence="6" id="KW-1185">Reference proteome</keyword>
<dbReference type="InterPro" id="IPR001128">
    <property type="entry name" value="Cyt_P450"/>
</dbReference>
<dbReference type="PANTHER" id="PTHR24286">
    <property type="entry name" value="CYTOCHROME P450 26"/>
    <property type="match status" value="1"/>
</dbReference>
<dbReference type="EMBL" id="PDCK01000043">
    <property type="protein sequence ID" value="PRQ30441.1"/>
    <property type="molecule type" value="Genomic_DNA"/>
</dbReference>
<proteinExistence type="inferred from homology"/>
<dbReference type="GO" id="GO:0016705">
    <property type="term" value="F:oxidoreductase activity, acting on paired donors, with incorporation or reduction of molecular oxygen"/>
    <property type="evidence" value="ECO:0007669"/>
    <property type="project" value="InterPro"/>
</dbReference>
<evidence type="ECO:0000313" key="6">
    <source>
        <dbReference type="Proteomes" id="UP000238479"/>
    </source>
</evidence>
<sequence>MQIHWNMYATYKNPEYFQDPEKVDPSRFHGQGPAPYSYVPFGGGPRMCPEKEYARFKILVFMHNVVTRFKWEMVFPDEKMIMDPILVPTKGLPAYSPFSSSIIILMIHHRPKGMHACWPL</sequence>
<keyword evidence="2 4" id="KW-0479">Metal-binding</keyword>
<dbReference type="AlphaFoldDB" id="A0A2P6Q8D3"/>
<dbReference type="SUPFAM" id="SSF48264">
    <property type="entry name" value="Cytochrome P450"/>
    <property type="match status" value="1"/>
</dbReference>
<name>A0A2P6Q8D3_ROSCH</name>
<evidence type="ECO:0000313" key="5">
    <source>
        <dbReference type="EMBL" id="PRQ30441.1"/>
    </source>
</evidence>
<dbReference type="InterPro" id="IPR002401">
    <property type="entry name" value="Cyt_P450_E_grp-I"/>
</dbReference>
<reference evidence="5 6" key="1">
    <citation type="journal article" date="2018" name="Nat. Genet.">
        <title>The Rosa genome provides new insights in the design of modern roses.</title>
        <authorList>
            <person name="Bendahmane M."/>
        </authorList>
    </citation>
    <scope>NUCLEOTIDE SEQUENCE [LARGE SCALE GENOMIC DNA]</scope>
    <source>
        <strain evidence="6">cv. Old Blush</strain>
    </source>
</reference>
<dbReference type="Gene3D" id="1.10.630.10">
    <property type="entry name" value="Cytochrome P450"/>
    <property type="match status" value="1"/>
</dbReference>
<dbReference type="OMA" id="CDMFYNW"/>
<dbReference type="Gramene" id="PRQ30441">
    <property type="protein sequence ID" value="PRQ30441"/>
    <property type="gene ID" value="RchiOBHm_Chr5g0024681"/>
</dbReference>
<comment type="similarity">
    <text evidence="1">Belongs to the cytochrome P450 family.</text>
</comment>
<dbReference type="InterPro" id="IPR036396">
    <property type="entry name" value="Cyt_P450_sf"/>
</dbReference>
<protein>
    <submittedName>
        <fullName evidence="5">Putative cytochrome P450</fullName>
    </submittedName>
</protein>
<accession>A0A2P6Q8D3</accession>
<dbReference type="PRINTS" id="PR00463">
    <property type="entry name" value="EP450I"/>
</dbReference>
<feature type="binding site" description="axial binding residue" evidence="4">
    <location>
        <position position="48"/>
    </location>
    <ligand>
        <name>heme</name>
        <dbReference type="ChEBI" id="CHEBI:30413"/>
    </ligand>
    <ligandPart>
        <name>Fe</name>
        <dbReference type="ChEBI" id="CHEBI:18248"/>
    </ligandPart>
</feature>
<dbReference type="PANTHER" id="PTHR24286:SF381">
    <property type="entry name" value="BETA-AMYRIN 28-OXIDASE"/>
    <property type="match status" value="1"/>
</dbReference>
<evidence type="ECO:0000256" key="3">
    <source>
        <dbReference type="ARBA" id="ARBA00023004"/>
    </source>
</evidence>
<dbReference type="GO" id="GO:0020037">
    <property type="term" value="F:heme binding"/>
    <property type="evidence" value="ECO:0007669"/>
    <property type="project" value="InterPro"/>
</dbReference>
<gene>
    <name evidence="5" type="ORF">RchiOBHm_Chr5g0024681</name>
</gene>
<dbReference type="GO" id="GO:0004497">
    <property type="term" value="F:monooxygenase activity"/>
    <property type="evidence" value="ECO:0007669"/>
    <property type="project" value="InterPro"/>
</dbReference>
<dbReference type="GO" id="GO:0005506">
    <property type="term" value="F:iron ion binding"/>
    <property type="evidence" value="ECO:0007669"/>
    <property type="project" value="InterPro"/>
</dbReference>
<dbReference type="Pfam" id="PF00067">
    <property type="entry name" value="p450"/>
    <property type="match status" value="1"/>
</dbReference>
<evidence type="ECO:0000256" key="2">
    <source>
        <dbReference type="ARBA" id="ARBA00022723"/>
    </source>
</evidence>
<keyword evidence="4" id="KW-0349">Heme</keyword>
<dbReference type="GO" id="GO:0016125">
    <property type="term" value="P:sterol metabolic process"/>
    <property type="evidence" value="ECO:0007669"/>
    <property type="project" value="TreeGrafter"/>
</dbReference>
<organism evidence="5 6">
    <name type="scientific">Rosa chinensis</name>
    <name type="common">China rose</name>
    <dbReference type="NCBI Taxonomy" id="74649"/>
    <lineage>
        <taxon>Eukaryota</taxon>
        <taxon>Viridiplantae</taxon>
        <taxon>Streptophyta</taxon>
        <taxon>Embryophyta</taxon>
        <taxon>Tracheophyta</taxon>
        <taxon>Spermatophyta</taxon>
        <taxon>Magnoliopsida</taxon>
        <taxon>eudicotyledons</taxon>
        <taxon>Gunneridae</taxon>
        <taxon>Pentapetalae</taxon>
        <taxon>rosids</taxon>
        <taxon>fabids</taxon>
        <taxon>Rosales</taxon>
        <taxon>Rosaceae</taxon>
        <taxon>Rosoideae</taxon>
        <taxon>Rosoideae incertae sedis</taxon>
        <taxon>Rosa</taxon>
    </lineage>
</organism>
<comment type="cofactor">
    <cofactor evidence="4">
        <name>heme</name>
        <dbReference type="ChEBI" id="CHEBI:30413"/>
    </cofactor>
</comment>
<keyword evidence="3 4" id="KW-0408">Iron</keyword>
<evidence type="ECO:0000256" key="1">
    <source>
        <dbReference type="ARBA" id="ARBA00010617"/>
    </source>
</evidence>
<evidence type="ECO:0000256" key="4">
    <source>
        <dbReference type="PIRSR" id="PIRSR602401-1"/>
    </source>
</evidence>